<dbReference type="EMBL" id="JASSZA010000019">
    <property type="protein sequence ID" value="KAK2087899.1"/>
    <property type="molecule type" value="Genomic_DNA"/>
</dbReference>
<protein>
    <submittedName>
        <fullName evidence="1">Uncharacterized protein</fullName>
    </submittedName>
</protein>
<keyword evidence="2" id="KW-1185">Reference proteome</keyword>
<gene>
    <name evidence="1" type="ORF">P7K49_033806</name>
</gene>
<feature type="non-terminal residue" evidence="1">
    <location>
        <position position="59"/>
    </location>
</feature>
<reference evidence="1 2" key="1">
    <citation type="submission" date="2023-05" db="EMBL/GenBank/DDBJ databases">
        <title>B98-5 Cell Line De Novo Hybrid Assembly: An Optical Mapping Approach.</title>
        <authorList>
            <person name="Kananen K."/>
            <person name="Auerbach J.A."/>
            <person name="Kautto E."/>
            <person name="Blachly J.S."/>
        </authorList>
    </citation>
    <scope>NUCLEOTIDE SEQUENCE [LARGE SCALE GENOMIC DNA]</scope>
    <source>
        <strain evidence="1">B95-8</strain>
        <tissue evidence="1">Cell line</tissue>
    </source>
</reference>
<proteinExistence type="predicted"/>
<dbReference type="Proteomes" id="UP001266305">
    <property type="component" value="Unassembled WGS sequence"/>
</dbReference>
<comment type="caution">
    <text evidence="1">The sequence shown here is derived from an EMBL/GenBank/DDBJ whole genome shotgun (WGS) entry which is preliminary data.</text>
</comment>
<name>A0ABQ9TT01_SAGOE</name>
<sequence>MGAGLGEDNLNVFEKEQEIPLGPGAAIFFFKRLHFVSQVVLSKKTQELISTRHCSRYSH</sequence>
<evidence type="ECO:0000313" key="1">
    <source>
        <dbReference type="EMBL" id="KAK2087899.1"/>
    </source>
</evidence>
<accession>A0ABQ9TT01</accession>
<evidence type="ECO:0000313" key="2">
    <source>
        <dbReference type="Proteomes" id="UP001266305"/>
    </source>
</evidence>
<organism evidence="1 2">
    <name type="scientific">Saguinus oedipus</name>
    <name type="common">Cotton-top tamarin</name>
    <name type="synonym">Oedipomidas oedipus</name>
    <dbReference type="NCBI Taxonomy" id="9490"/>
    <lineage>
        <taxon>Eukaryota</taxon>
        <taxon>Metazoa</taxon>
        <taxon>Chordata</taxon>
        <taxon>Craniata</taxon>
        <taxon>Vertebrata</taxon>
        <taxon>Euteleostomi</taxon>
        <taxon>Mammalia</taxon>
        <taxon>Eutheria</taxon>
        <taxon>Euarchontoglires</taxon>
        <taxon>Primates</taxon>
        <taxon>Haplorrhini</taxon>
        <taxon>Platyrrhini</taxon>
        <taxon>Cebidae</taxon>
        <taxon>Callitrichinae</taxon>
        <taxon>Saguinus</taxon>
    </lineage>
</organism>